<reference evidence="2 3" key="1">
    <citation type="journal article" date="2021" name="ISME Commun">
        <title>Automated analysis of genomic sequences facilitates high-throughput and comprehensive description of bacteria.</title>
        <authorList>
            <person name="Hitch T.C.A."/>
        </authorList>
    </citation>
    <scope>NUCLEOTIDE SEQUENCE [LARGE SCALE GENOMIC DNA]</scope>
    <source>
        <strain evidence="2 3">Sanger_23</strain>
    </source>
</reference>
<accession>A0ABT2TQQ6</accession>
<dbReference type="InterPro" id="IPR010918">
    <property type="entry name" value="PurM-like_C_dom"/>
</dbReference>
<dbReference type="InterPro" id="IPR036676">
    <property type="entry name" value="PurM-like_C_sf"/>
</dbReference>
<dbReference type="InterPro" id="IPR011854">
    <property type="entry name" value="HypE"/>
</dbReference>
<dbReference type="PANTHER" id="PTHR30303:SF4">
    <property type="entry name" value="HYDROGENASE EXPRESSION_FORMATION PROTEIN HYPE"/>
    <property type="match status" value="1"/>
</dbReference>
<keyword evidence="3" id="KW-1185">Reference proteome</keyword>
<dbReference type="EMBL" id="JAOQJL010000001">
    <property type="protein sequence ID" value="MCU6763799.1"/>
    <property type="molecule type" value="Genomic_DNA"/>
</dbReference>
<dbReference type="RefSeq" id="WP_158419997.1">
    <property type="nucleotide sequence ID" value="NZ_JAOQJL010000001.1"/>
</dbReference>
<dbReference type="PANTHER" id="PTHR30303">
    <property type="entry name" value="HYDROGENASE ISOENZYMES FORMATION PROTEIN HYPE"/>
    <property type="match status" value="1"/>
</dbReference>
<proteinExistence type="predicted"/>
<dbReference type="SUPFAM" id="SSF56042">
    <property type="entry name" value="PurM C-terminal domain-like"/>
    <property type="match status" value="1"/>
</dbReference>
<sequence length="239" mass="26337">MKLKKQVMEVLQQEITGRLKPGDELVVIGAVALEGTRLLAKDKKTMLEMRFSQGFIQDMLYARERYGVQDLTENGFVWKMAEAAGADVIYPMGEGGFLSGLWKVAEVSGAGLVADFRKVPVRQETVELCEVLDLNLYRLRSDGAFLAGIPSGEGLVRKCQAAGLPAAVIGQANARNDRLLYSGENFRYLDRPAEDELYQLGVNPPADIASGRIAEVRRRSMSCNCMTRTSQQECRGILG</sequence>
<name>A0ABT2TQQ6_9FIRM</name>
<organism evidence="2 3">
    <name type="scientific">Blautia ammoniilytica</name>
    <dbReference type="NCBI Taxonomy" id="2981782"/>
    <lineage>
        <taxon>Bacteria</taxon>
        <taxon>Bacillati</taxon>
        <taxon>Bacillota</taxon>
        <taxon>Clostridia</taxon>
        <taxon>Lachnospirales</taxon>
        <taxon>Lachnospiraceae</taxon>
        <taxon>Blautia</taxon>
    </lineage>
</organism>
<dbReference type="Gene3D" id="3.90.650.10">
    <property type="entry name" value="PurM-like C-terminal domain"/>
    <property type="match status" value="1"/>
</dbReference>
<comment type="caution">
    <text evidence="2">The sequence shown here is derived from an EMBL/GenBank/DDBJ whole genome shotgun (WGS) entry which is preliminary data.</text>
</comment>
<feature type="domain" description="PurM-like C-terminal" evidence="1">
    <location>
        <begin position="20"/>
        <end position="176"/>
    </location>
</feature>
<protein>
    <submittedName>
        <fullName evidence="2">AIR synthase-related protein</fullName>
    </submittedName>
</protein>
<gene>
    <name evidence="2" type="ORF">OCV61_00035</name>
</gene>
<evidence type="ECO:0000313" key="2">
    <source>
        <dbReference type="EMBL" id="MCU6763799.1"/>
    </source>
</evidence>
<dbReference type="Pfam" id="PF02769">
    <property type="entry name" value="AIRS_C"/>
    <property type="match status" value="1"/>
</dbReference>
<evidence type="ECO:0000259" key="1">
    <source>
        <dbReference type="Pfam" id="PF02769"/>
    </source>
</evidence>
<evidence type="ECO:0000313" key="3">
    <source>
        <dbReference type="Proteomes" id="UP001652409"/>
    </source>
</evidence>
<dbReference type="Proteomes" id="UP001652409">
    <property type="component" value="Unassembled WGS sequence"/>
</dbReference>